<accession>A0ABC9XD59</accession>
<reference evidence="1 2" key="1">
    <citation type="submission" date="2024-06" db="EMBL/GenBank/DDBJ databases">
        <title>The draft genome of Grus japonensis, version 3.</title>
        <authorList>
            <person name="Nabeshima K."/>
            <person name="Suzuki S."/>
            <person name="Onuma M."/>
        </authorList>
    </citation>
    <scope>NUCLEOTIDE SEQUENCE [LARGE SCALE GENOMIC DNA]</scope>
    <source>
        <strain evidence="1 2">451A</strain>
    </source>
</reference>
<organism evidence="1 2">
    <name type="scientific">Grus japonensis</name>
    <name type="common">Japanese crane</name>
    <name type="synonym">Red-crowned crane</name>
    <dbReference type="NCBI Taxonomy" id="30415"/>
    <lineage>
        <taxon>Eukaryota</taxon>
        <taxon>Metazoa</taxon>
        <taxon>Chordata</taxon>
        <taxon>Craniata</taxon>
        <taxon>Vertebrata</taxon>
        <taxon>Euteleostomi</taxon>
        <taxon>Archelosauria</taxon>
        <taxon>Archosauria</taxon>
        <taxon>Dinosauria</taxon>
        <taxon>Saurischia</taxon>
        <taxon>Theropoda</taxon>
        <taxon>Coelurosauria</taxon>
        <taxon>Aves</taxon>
        <taxon>Neognathae</taxon>
        <taxon>Neoaves</taxon>
        <taxon>Gruiformes</taxon>
        <taxon>Gruidae</taxon>
        <taxon>Grus</taxon>
    </lineage>
</organism>
<protein>
    <submittedName>
        <fullName evidence="1">Uncharacterized protein</fullName>
    </submittedName>
</protein>
<sequence length="66" mass="7449">MPGVGASDQLKEEDGAHQKYRVVIIFRALPMAKDAAEGRRHPCKQFPSHSLEKGIEWEEQSIMTVN</sequence>
<name>A0ABC9XD59_GRUJA</name>
<proteinExistence type="predicted"/>
<dbReference type="EMBL" id="BAAFJT010000013">
    <property type="protein sequence ID" value="GAB0195626.1"/>
    <property type="molecule type" value="Genomic_DNA"/>
</dbReference>
<evidence type="ECO:0000313" key="2">
    <source>
        <dbReference type="Proteomes" id="UP001623348"/>
    </source>
</evidence>
<evidence type="ECO:0000313" key="1">
    <source>
        <dbReference type="EMBL" id="GAB0195626.1"/>
    </source>
</evidence>
<dbReference type="Proteomes" id="UP001623348">
    <property type="component" value="Unassembled WGS sequence"/>
</dbReference>
<comment type="caution">
    <text evidence="1">The sequence shown here is derived from an EMBL/GenBank/DDBJ whole genome shotgun (WGS) entry which is preliminary data.</text>
</comment>
<dbReference type="AlphaFoldDB" id="A0ABC9XD59"/>
<keyword evidence="2" id="KW-1185">Reference proteome</keyword>
<gene>
    <name evidence="1" type="ORF">GRJ2_002027900</name>
</gene>